<evidence type="ECO:0000313" key="2">
    <source>
        <dbReference type="Proteomes" id="UP000663844"/>
    </source>
</evidence>
<dbReference type="AlphaFoldDB" id="A0A820MK09"/>
<organism evidence="1 2">
    <name type="scientific">Adineta steineri</name>
    <dbReference type="NCBI Taxonomy" id="433720"/>
    <lineage>
        <taxon>Eukaryota</taxon>
        <taxon>Metazoa</taxon>
        <taxon>Spiralia</taxon>
        <taxon>Gnathifera</taxon>
        <taxon>Rotifera</taxon>
        <taxon>Eurotatoria</taxon>
        <taxon>Bdelloidea</taxon>
        <taxon>Adinetida</taxon>
        <taxon>Adinetidae</taxon>
        <taxon>Adineta</taxon>
    </lineage>
</organism>
<comment type="caution">
    <text evidence="1">The sequence shown here is derived from an EMBL/GenBank/DDBJ whole genome shotgun (WGS) entry which is preliminary data.</text>
</comment>
<evidence type="ECO:0000313" key="1">
    <source>
        <dbReference type="EMBL" id="CAF4373113.1"/>
    </source>
</evidence>
<gene>
    <name evidence="1" type="ORF">OXD698_LOCUS49952</name>
</gene>
<feature type="non-terminal residue" evidence="1">
    <location>
        <position position="1"/>
    </location>
</feature>
<dbReference type="EMBL" id="CAJOAZ010023175">
    <property type="protein sequence ID" value="CAF4373113.1"/>
    <property type="molecule type" value="Genomic_DNA"/>
</dbReference>
<reference evidence="1" key="1">
    <citation type="submission" date="2021-02" db="EMBL/GenBank/DDBJ databases">
        <authorList>
            <person name="Nowell W R."/>
        </authorList>
    </citation>
    <scope>NUCLEOTIDE SEQUENCE</scope>
</reference>
<accession>A0A820MK09</accession>
<sequence>MAHLRLKRSPKPSKLGFSLLLQQAIGAPKSSIGVTSISSAAAPS</sequence>
<dbReference type="Proteomes" id="UP000663844">
    <property type="component" value="Unassembled WGS sequence"/>
</dbReference>
<proteinExistence type="predicted"/>
<protein>
    <submittedName>
        <fullName evidence="1">Uncharacterized protein</fullName>
    </submittedName>
</protein>
<name>A0A820MK09_9BILA</name>